<keyword evidence="2" id="KW-0547">Nucleotide-binding</keyword>
<dbReference type="Gene3D" id="3.40.50.300">
    <property type="entry name" value="P-loop containing nucleotide triphosphate hydrolases"/>
    <property type="match status" value="1"/>
</dbReference>
<dbReference type="PANTHER" id="PTHR30050">
    <property type="entry name" value="CHROMOSOMAL REPLICATION INITIATOR PROTEIN DNAA"/>
    <property type="match status" value="1"/>
</dbReference>
<reference evidence="5 7" key="1">
    <citation type="submission" date="2006-10" db="EMBL/GenBank/DDBJ databases">
        <title>Complete sequence of Syntrophobacter fumaroxidans MPOB.</title>
        <authorList>
            <consortium name="US DOE Joint Genome Institute"/>
            <person name="Copeland A."/>
            <person name="Lucas S."/>
            <person name="Lapidus A."/>
            <person name="Barry K."/>
            <person name="Detter J.C."/>
            <person name="Glavina del Rio T."/>
            <person name="Hammon N."/>
            <person name="Israni S."/>
            <person name="Pitluck S."/>
            <person name="Goltsman E.G."/>
            <person name="Martinez M."/>
            <person name="Schmutz J."/>
            <person name="Larimer F."/>
            <person name="Land M."/>
            <person name="Hauser L."/>
            <person name="Kyrpides N."/>
            <person name="Kim E."/>
            <person name="Boone D.R."/>
            <person name="Brockman F."/>
            <person name="Culley D."/>
            <person name="Ferry J."/>
            <person name="Gunsalus R."/>
            <person name="McInerney M.J."/>
            <person name="Morrison M."/>
            <person name="Plugge C."/>
            <person name="Rohlin L."/>
            <person name="Scholten J."/>
            <person name="Sieber J."/>
            <person name="Stams A.J.M."/>
            <person name="Worm P."/>
            <person name="Henstra A.M."/>
            <person name="Richardson P."/>
        </authorList>
    </citation>
    <scope>NUCLEOTIDE SEQUENCE [LARGE SCALE GENOMIC DNA]</scope>
    <source>
        <strain evidence="7">DSM 10017 / MPOB</strain>
        <strain evidence="5">MPOB</strain>
    </source>
</reference>
<dbReference type="EMBL" id="CP000478">
    <property type="protein sequence ID" value="ABK18510.1"/>
    <property type="molecule type" value="Genomic_DNA"/>
</dbReference>
<dbReference type="Proteomes" id="UP000001784">
    <property type="component" value="Chromosome"/>
</dbReference>
<dbReference type="EMBL" id="CP000478">
    <property type="protein sequence ID" value="ABK15840.1"/>
    <property type="molecule type" value="Genomic_DNA"/>
</dbReference>
<dbReference type="InParanoid" id="A0LEI8"/>
<gene>
    <name evidence="5" type="ordered locus">Sfum_0137</name>
    <name evidence="6" type="ordered locus">Sfum_2832</name>
</gene>
<dbReference type="AlphaFoldDB" id="A0LEI8"/>
<dbReference type="InterPro" id="IPR028350">
    <property type="entry name" value="DNAC/IstB-like"/>
</dbReference>
<dbReference type="HOGENOM" id="CLU_062999_1_1_7"/>
<dbReference type="GO" id="GO:0005524">
    <property type="term" value="F:ATP binding"/>
    <property type="evidence" value="ECO:0007669"/>
    <property type="project" value="UniProtKB-KW"/>
</dbReference>
<sequence>MSSTQLVRIQERLKHLKLYRINEQLESRLEEASRGNVSYGDFLDQLLDEEVSAKKEKNISMRTSMARFPFVKTLESFDFAFQPSIDKKRINELAACRFIANGENVILLGPPGVGKTHLAVALGIKAVTEGYRTHFTQAMPLVASLTKAYAENRIEERLKFYCQPKLLIIDEIGYIPIDRHGAHLFFQLISRRYERGALIVTSNRSFGQWNEIFGDTVIATAILDRILHHSTTVNIKGNSYRLKEKVKAGLLQSPELEQT</sequence>
<dbReference type="InterPro" id="IPR003593">
    <property type="entry name" value="AAA+_ATPase"/>
</dbReference>
<dbReference type="InterPro" id="IPR002611">
    <property type="entry name" value="IstB_ATP-bd"/>
</dbReference>
<dbReference type="FunCoup" id="A0LEI8">
    <property type="interactions" value="105"/>
</dbReference>
<dbReference type="STRING" id="335543.Sfum_0137"/>
<evidence type="ECO:0000313" key="5">
    <source>
        <dbReference type="EMBL" id="ABK15840.1"/>
    </source>
</evidence>
<dbReference type="KEGG" id="sfu:Sfum_2832"/>
<dbReference type="PANTHER" id="PTHR30050:SF4">
    <property type="entry name" value="ATP-BINDING PROTEIN RV3427C IN INSERTION SEQUENCE-RELATED"/>
    <property type="match status" value="1"/>
</dbReference>
<name>A0LEI8_SYNFM</name>
<dbReference type="CDD" id="cd00009">
    <property type="entry name" value="AAA"/>
    <property type="match status" value="1"/>
</dbReference>
<comment type="similarity">
    <text evidence="1">Belongs to the IS21/IS1162 putative ATP-binding protein family.</text>
</comment>
<dbReference type="NCBIfam" id="NF038214">
    <property type="entry name" value="IS21_help_AAA"/>
    <property type="match status" value="1"/>
</dbReference>
<dbReference type="OrthoDB" id="8150723at2"/>
<organism evidence="5 7">
    <name type="scientific">Syntrophobacter fumaroxidans (strain DSM 10017 / MPOB)</name>
    <dbReference type="NCBI Taxonomy" id="335543"/>
    <lineage>
        <taxon>Bacteria</taxon>
        <taxon>Pseudomonadati</taxon>
        <taxon>Thermodesulfobacteriota</taxon>
        <taxon>Syntrophobacteria</taxon>
        <taxon>Syntrophobacterales</taxon>
        <taxon>Syntrophobacteraceae</taxon>
        <taxon>Syntrophobacter</taxon>
    </lineage>
</organism>
<dbReference type="RefSeq" id="WP_011697013.1">
    <property type="nucleotide sequence ID" value="NC_008554.1"/>
</dbReference>
<dbReference type="SUPFAM" id="SSF52540">
    <property type="entry name" value="P-loop containing nucleoside triphosphate hydrolases"/>
    <property type="match status" value="1"/>
</dbReference>
<feature type="domain" description="AAA+ ATPase" evidence="4">
    <location>
        <begin position="101"/>
        <end position="234"/>
    </location>
</feature>
<protein>
    <submittedName>
        <fullName evidence="5">IstB domain protein ATP-binding protein</fullName>
    </submittedName>
</protein>
<dbReference type="KEGG" id="sfu:Sfum_0137"/>
<evidence type="ECO:0000313" key="7">
    <source>
        <dbReference type="Proteomes" id="UP000001784"/>
    </source>
</evidence>
<dbReference type="GO" id="GO:0006260">
    <property type="term" value="P:DNA replication"/>
    <property type="evidence" value="ECO:0007669"/>
    <property type="project" value="TreeGrafter"/>
</dbReference>
<dbReference type="eggNOG" id="COG1484">
    <property type="taxonomic scope" value="Bacteria"/>
</dbReference>
<dbReference type="InterPro" id="IPR027417">
    <property type="entry name" value="P-loop_NTPase"/>
</dbReference>
<evidence type="ECO:0000259" key="4">
    <source>
        <dbReference type="SMART" id="SM00382"/>
    </source>
</evidence>
<evidence type="ECO:0000313" key="6">
    <source>
        <dbReference type="EMBL" id="ABK18510.1"/>
    </source>
</evidence>
<dbReference type="SMART" id="SM00382">
    <property type="entry name" value="AAA"/>
    <property type="match status" value="1"/>
</dbReference>
<dbReference type="PIRSF" id="PIRSF003073">
    <property type="entry name" value="DNAC_TnpB_IstB"/>
    <property type="match status" value="1"/>
</dbReference>
<evidence type="ECO:0000256" key="1">
    <source>
        <dbReference type="ARBA" id="ARBA00008059"/>
    </source>
</evidence>
<dbReference type="InterPro" id="IPR047661">
    <property type="entry name" value="IstB"/>
</dbReference>
<evidence type="ECO:0000256" key="3">
    <source>
        <dbReference type="ARBA" id="ARBA00022840"/>
    </source>
</evidence>
<evidence type="ECO:0000256" key="2">
    <source>
        <dbReference type="ARBA" id="ARBA00022741"/>
    </source>
</evidence>
<keyword evidence="7" id="KW-1185">Reference proteome</keyword>
<proteinExistence type="inferred from homology"/>
<accession>A0LEI8</accession>
<dbReference type="Pfam" id="PF01695">
    <property type="entry name" value="IstB_IS21"/>
    <property type="match status" value="1"/>
</dbReference>
<keyword evidence="3 5" id="KW-0067">ATP-binding</keyword>